<dbReference type="Proteomes" id="UP000887116">
    <property type="component" value="Unassembled WGS sequence"/>
</dbReference>
<keyword evidence="2" id="KW-1185">Reference proteome</keyword>
<sequence length="281" mass="31266">MLSKPERDPNSSSQHSVWRWLSKKHSSKTPTACFSTITRSPSPHQTTVAEMDVKRRALLFIFLVSSSYIQGAMGQGSCQPSPRMEDLFRRCLEQARAEMEDSVTLQDNTVENVQMTGGTVTGLRNFRLTPPLRCACSRNWVDIFINVSFLDLTVTFLVTLLDDLLGGLLGQLGSGLARLVGQVVNLLVRLLAVEINVEITVRQRLIPGSKCTVTDFRVTRISEIRILDLNLTPLLVGLLGGVLTPLVNTIVRNLLERQVRVVITRNIEKVTVDRSMFTCSG</sequence>
<dbReference type="OrthoDB" id="6435020at2759"/>
<accession>A0A8X6LUJ7</accession>
<reference evidence="1" key="1">
    <citation type="submission" date="2020-07" db="EMBL/GenBank/DDBJ databases">
        <title>Multicomponent nature underlies the extraordinary mechanical properties of spider dragline silk.</title>
        <authorList>
            <person name="Kono N."/>
            <person name="Nakamura H."/>
            <person name="Mori M."/>
            <person name="Yoshida Y."/>
            <person name="Ohtoshi R."/>
            <person name="Malay A.D."/>
            <person name="Moran D.A.P."/>
            <person name="Tomita M."/>
            <person name="Numata K."/>
            <person name="Arakawa K."/>
        </authorList>
    </citation>
    <scope>NUCLEOTIDE SEQUENCE</scope>
</reference>
<evidence type="ECO:0000313" key="2">
    <source>
        <dbReference type="Proteomes" id="UP000887116"/>
    </source>
</evidence>
<proteinExistence type="predicted"/>
<gene>
    <name evidence="1" type="primary">AVEN_120516_1</name>
    <name evidence="1" type="ORF">TNCT_56181</name>
</gene>
<dbReference type="AlphaFoldDB" id="A0A8X6LUJ7"/>
<evidence type="ECO:0000313" key="1">
    <source>
        <dbReference type="EMBL" id="GFR20499.1"/>
    </source>
</evidence>
<dbReference type="EMBL" id="BMAO01037833">
    <property type="protein sequence ID" value="GFR20499.1"/>
    <property type="molecule type" value="Genomic_DNA"/>
</dbReference>
<name>A0A8X6LUJ7_TRICU</name>
<organism evidence="1 2">
    <name type="scientific">Trichonephila clavata</name>
    <name type="common">Joro spider</name>
    <name type="synonym">Nephila clavata</name>
    <dbReference type="NCBI Taxonomy" id="2740835"/>
    <lineage>
        <taxon>Eukaryota</taxon>
        <taxon>Metazoa</taxon>
        <taxon>Ecdysozoa</taxon>
        <taxon>Arthropoda</taxon>
        <taxon>Chelicerata</taxon>
        <taxon>Arachnida</taxon>
        <taxon>Araneae</taxon>
        <taxon>Araneomorphae</taxon>
        <taxon>Entelegynae</taxon>
        <taxon>Araneoidea</taxon>
        <taxon>Nephilidae</taxon>
        <taxon>Trichonephila</taxon>
    </lineage>
</organism>
<comment type="caution">
    <text evidence="1">The sequence shown here is derived from an EMBL/GenBank/DDBJ whole genome shotgun (WGS) entry which is preliminary data.</text>
</comment>
<protein>
    <submittedName>
        <fullName evidence="1">Uncharacterized protein</fullName>
    </submittedName>
</protein>